<evidence type="ECO:0000256" key="1">
    <source>
        <dbReference type="SAM" id="SignalP"/>
    </source>
</evidence>
<dbReference type="RefSeq" id="WP_309726306.1">
    <property type="nucleotide sequence ID" value="NZ_JAVDQA010000001.1"/>
</dbReference>
<feature type="signal peptide" evidence="1">
    <location>
        <begin position="1"/>
        <end position="27"/>
    </location>
</feature>
<proteinExistence type="predicted"/>
<keyword evidence="3" id="KW-1185">Reference proteome</keyword>
<gene>
    <name evidence="2" type="ORF">GGR31_000149</name>
</gene>
<dbReference type="EMBL" id="JAVDQA010000001">
    <property type="protein sequence ID" value="MDR6299533.1"/>
    <property type="molecule type" value="Genomic_DNA"/>
</dbReference>
<protein>
    <submittedName>
        <fullName evidence="2">3-mercaptopyruvate sulfurtransferase SseA</fullName>
    </submittedName>
</protein>
<reference evidence="2 3" key="1">
    <citation type="submission" date="2023-07" db="EMBL/GenBank/DDBJ databases">
        <title>Genomic Encyclopedia of Type Strains, Phase IV (KMG-IV): sequencing the most valuable type-strain genomes for metagenomic binning, comparative biology and taxonomic classification.</title>
        <authorList>
            <person name="Goeker M."/>
        </authorList>
    </citation>
    <scope>NUCLEOTIDE SEQUENCE [LARGE SCALE GENOMIC DNA]</scope>
    <source>
        <strain evidence="2 3">DSM 102814</strain>
    </source>
</reference>
<evidence type="ECO:0000313" key="3">
    <source>
        <dbReference type="Proteomes" id="UP001257659"/>
    </source>
</evidence>
<keyword evidence="1" id="KW-0732">Signal</keyword>
<evidence type="ECO:0000313" key="2">
    <source>
        <dbReference type="EMBL" id="MDR6299533.1"/>
    </source>
</evidence>
<accession>A0ABU1K4M9</accession>
<comment type="caution">
    <text evidence="2">The sequence shown here is derived from an EMBL/GenBank/DDBJ whole genome shotgun (WGS) entry which is preliminary data.</text>
</comment>
<name>A0ABU1K4M9_9FLAO</name>
<sequence length="103" mass="11123">MKNLLMTAAAAAMVLTAGNMNAQSAQAQETVEVEMATQDGFKEIKASQLPEAVTSAVEKDFKGASIAKAFMNDQKEYKLMLKMEGASEAKTVYANAKGEWIKK</sequence>
<organism evidence="2 3">
    <name type="scientific">Mesonia maritima</name>
    <dbReference type="NCBI Taxonomy" id="1793873"/>
    <lineage>
        <taxon>Bacteria</taxon>
        <taxon>Pseudomonadati</taxon>
        <taxon>Bacteroidota</taxon>
        <taxon>Flavobacteriia</taxon>
        <taxon>Flavobacteriales</taxon>
        <taxon>Flavobacteriaceae</taxon>
        <taxon>Mesonia</taxon>
    </lineage>
</organism>
<feature type="chain" id="PRO_5046274051" evidence="1">
    <location>
        <begin position="28"/>
        <end position="103"/>
    </location>
</feature>
<dbReference type="SUPFAM" id="SSF160574">
    <property type="entry name" value="BT0923-like"/>
    <property type="match status" value="1"/>
</dbReference>
<dbReference type="Proteomes" id="UP001257659">
    <property type="component" value="Unassembled WGS sequence"/>
</dbReference>